<dbReference type="SUPFAM" id="SSF75500">
    <property type="entry name" value="Putative transcriptional regulator TM1602, C-terminal domain"/>
    <property type="match status" value="1"/>
</dbReference>
<feature type="binding site" evidence="1">
    <location>
        <position position="145"/>
    </location>
    <ligand>
        <name>Ni(2+)</name>
        <dbReference type="ChEBI" id="CHEBI:49786"/>
    </ligand>
</feature>
<dbReference type="AlphaFoldDB" id="A0A0P9CDA1"/>
<dbReference type="PATRIC" id="fig|471514.4.peg.2055"/>
<dbReference type="Proteomes" id="UP000050482">
    <property type="component" value="Unassembled WGS sequence"/>
</dbReference>
<evidence type="ECO:0008006" key="6">
    <source>
        <dbReference type="Google" id="ProtNLM"/>
    </source>
</evidence>
<keyword evidence="5" id="KW-1185">Reference proteome</keyword>
<dbReference type="PANTHER" id="PTHR40068:SF1">
    <property type="entry name" value="TRANSCRIPTION REPRESSOR NIAR-RELATED"/>
    <property type="match status" value="1"/>
</dbReference>
<keyword evidence="1" id="KW-0479">Metal-binding</keyword>
<evidence type="ECO:0000259" key="3">
    <source>
        <dbReference type="Pfam" id="PF08279"/>
    </source>
</evidence>
<feature type="binding site" evidence="1">
    <location>
        <position position="84"/>
    </location>
    <ligand>
        <name>Ni(2+)</name>
        <dbReference type="ChEBI" id="CHEBI:49786"/>
    </ligand>
</feature>
<evidence type="ECO:0000256" key="1">
    <source>
        <dbReference type="PIRSR" id="PIRSR037847-1"/>
    </source>
</evidence>
<reference evidence="4 5" key="1">
    <citation type="submission" date="2015-09" db="EMBL/GenBank/DDBJ databases">
        <title>Draft genome sequence of Alicyclobacillus ferrooxydans DSM 22381.</title>
        <authorList>
            <person name="Hemp J."/>
        </authorList>
    </citation>
    <scope>NUCLEOTIDE SEQUENCE [LARGE SCALE GENOMIC DNA]</scope>
    <source>
        <strain evidence="4 5">TC-34</strain>
    </source>
</reference>
<feature type="binding site" evidence="1">
    <location>
        <position position="143"/>
    </location>
    <ligand>
        <name>Ni(2+)</name>
        <dbReference type="ChEBI" id="CHEBI:49786"/>
    </ligand>
</feature>
<name>A0A0P9CDA1_9BACL</name>
<dbReference type="InterPro" id="IPR036390">
    <property type="entry name" value="WH_DNA-bd_sf"/>
</dbReference>
<dbReference type="STRING" id="471514.AN477_11240"/>
<organism evidence="4 5">
    <name type="scientific">Alicyclobacillus ferrooxydans</name>
    <dbReference type="NCBI Taxonomy" id="471514"/>
    <lineage>
        <taxon>Bacteria</taxon>
        <taxon>Bacillati</taxon>
        <taxon>Bacillota</taxon>
        <taxon>Bacilli</taxon>
        <taxon>Bacillales</taxon>
        <taxon>Alicyclobacillaceae</taxon>
        <taxon>Alicyclobacillus</taxon>
    </lineage>
</organism>
<dbReference type="EMBL" id="LJCO01000046">
    <property type="protein sequence ID" value="KPV43722.1"/>
    <property type="molecule type" value="Genomic_DNA"/>
</dbReference>
<dbReference type="InterPro" id="IPR026043">
    <property type="entry name" value="NadR"/>
</dbReference>
<dbReference type="PANTHER" id="PTHR40068">
    <property type="entry name" value="TRANSCRIPTION REPRESSOR NIAR-RELATED"/>
    <property type="match status" value="1"/>
</dbReference>
<gene>
    <name evidence="4" type="ORF">AN477_11240</name>
</gene>
<dbReference type="InterPro" id="IPR004173">
    <property type="entry name" value="3H_domain"/>
</dbReference>
<dbReference type="SUPFAM" id="SSF46785">
    <property type="entry name" value="Winged helix' DNA-binding domain"/>
    <property type="match status" value="1"/>
</dbReference>
<dbReference type="InterPro" id="IPR013196">
    <property type="entry name" value="HTH_11"/>
</dbReference>
<keyword evidence="1" id="KW-0533">Nickel</keyword>
<accession>A0A0P9CDA1</accession>
<evidence type="ECO:0000259" key="2">
    <source>
        <dbReference type="Pfam" id="PF02829"/>
    </source>
</evidence>
<evidence type="ECO:0000313" key="4">
    <source>
        <dbReference type="EMBL" id="KPV43722.1"/>
    </source>
</evidence>
<feature type="domain" description="3H" evidence="2">
    <location>
        <begin position="73"/>
        <end position="167"/>
    </location>
</feature>
<dbReference type="PIRSF" id="PIRSF037847">
    <property type="entry name" value="NiaR"/>
    <property type="match status" value="1"/>
</dbReference>
<dbReference type="InterPro" id="IPR036388">
    <property type="entry name" value="WH-like_DNA-bd_sf"/>
</dbReference>
<dbReference type="GO" id="GO:0046872">
    <property type="term" value="F:metal ion binding"/>
    <property type="evidence" value="ECO:0007669"/>
    <property type="project" value="UniProtKB-KW"/>
</dbReference>
<proteinExistence type="predicted"/>
<sequence>MTDRTTRQDRLLAELTASERPLTGAELAERCGVTRQVVVHDVAILRAAGIDIISTPRGYQVQVTPLLHTQILSVCHPPELTKIELMTLVDFGIVVMDVVVEHPLYGDLRGALQLASRRDVDLFLDKVQSSDAVLLSSLTDGFHLHTVSCPMPGRLKEAIQVLRKNGIQVFDDGSESI</sequence>
<comment type="caution">
    <text evidence="4">The sequence shown here is derived from an EMBL/GenBank/DDBJ whole genome shotgun (WGS) entry which is preliminary data.</text>
</comment>
<dbReference type="Gene3D" id="1.10.10.10">
    <property type="entry name" value="Winged helix-like DNA-binding domain superfamily/Winged helix DNA-binding domain"/>
    <property type="match status" value="1"/>
</dbReference>
<dbReference type="InterPro" id="IPR035922">
    <property type="entry name" value="3H_dom_sf"/>
</dbReference>
<feature type="binding site" evidence="1">
    <location>
        <position position="76"/>
    </location>
    <ligand>
        <name>Ni(2+)</name>
        <dbReference type="ChEBI" id="CHEBI:49786"/>
    </ligand>
</feature>
<dbReference type="RefSeq" id="WP_054969253.1">
    <property type="nucleotide sequence ID" value="NZ_LJCO01000046.1"/>
</dbReference>
<dbReference type="Gene3D" id="3.30.1340.20">
    <property type="entry name" value="3H domain"/>
    <property type="match status" value="1"/>
</dbReference>
<dbReference type="Pfam" id="PF02829">
    <property type="entry name" value="3H"/>
    <property type="match status" value="1"/>
</dbReference>
<feature type="domain" description="Helix-turn-helix type 11" evidence="3">
    <location>
        <begin position="7"/>
        <end position="60"/>
    </location>
</feature>
<evidence type="ECO:0000313" key="5">
    <source>
        <dbReference type="Proteomes" id="UP000050482"/>
    </source>
</evidence>
<protein>
    <recommendedName>
        <fullName evidence="6">Transcriptional regulator</fullName>
    </recommendedName>
</protein>
<dbReference type="Pfam" id="PF08279">
    <property type="entry name" value="HTH_11"/>
    <property type="match status" value="1"/>
</dbReference>